<dbReference type="InterPro" id="IPR000253">
    <property type="entry name" value="FHA_dom"/>
</dbReference>
<keyword evidence="4" id="KW-0158">Chromosome</keyword>
<dbReference type="CDD" id="cd18441">
    <property type="entry name" value="BRCT_MDC1_rpt2"/>
    <property type="match status" value="1"/>
</dbReference>
<dbReference type="GO" id="GO:0006281">
    <property type="term" value="P:DNA repair"/>
    <property type="evidence" value="ECO:0007669"/>
    <property type="project" value="UniProtKB-KW"/>
</dbReference>
<feature type="compositionally biased region" description="Basic and acidic residues" evidence="14">
    <location>
        <begin position="758"/>
        <end position="779"/>
    </location>
</feature>
<dbReference type="Pfam" id="PF00498">
    <property type="entry name" value="FHA"/>
    <property type="match status" value="1"/>
</dbReference>
<feature type="compositionally biased region" description="Polar residues" evidence="14">
    <location>
        <begin position="906"/>
        <end position="920"/>
    </location>
</feature>
<sequence>MNGDWSQLASLEKCWQQTDKMDFDMTQVVTHSDTEGEDEENEKSAPVAHIKVLNQPSLKKKLYPIHKGDNTVGRHDLCQVSIPVRSLSKKHACIEVRGRSHFIYDMGSRNKTRRGTHYLTPEVRYELRNNDMVVFADVSCIYLVEDSARASDSGSETDPMSDSETVFHTVAVDMYNSVEPTVNRVVEPELIDVAVTSDPNSCDSAASSDILMPTQDFAVMKIKQESQNQKDAVPSNESPVIKNASREAIKFLVVDSDSENEQENLNTKETLHFQNNGNNEDSLDMELLAAPTQICVADSEDDDNKSEILDMVQDYKTTDNSFFVADTQSDDSPKPPITDSEEPTDGKTDRNGSASPTSPFRTSFVGSPRTYSKKDACNKSRPELMPSKSINTAQKDEEKPVEEDCEETQDPNLFALSTLVPDENILRCPTSPDSKSPPASPNSNKNTTLNTTNDETETVTADEKDTLPVSGEGATVPVNSEEAETVPVTNDTATNNTADTQMVSDQETSVAVSDTIPVTSQNAISFLANKDSDNSIILDNKTPLLVSGQDLATVEITTDETMVVALDIDVRDSETVEVDQLQEDSSQQKQSKEDNSGAEPPLKLEEESDMNESKRHPETCTTSTPSKEPSSPFQLLSDIENCTKAQKEPVLKNIATPVKGNPLNADLLSDVSVGIFDVHVSVPLPVTPSAKGKSPKIPMRQSDDEILEATQPYMIDCLDSPPVQKKNVKAKRNLPFDMGITEESDANNEDETQPYMLEDNKQDVESHSRASFRRGADHEISDDEEGVSVKASPKEKSLKNVTSYQESDTLPLLAENESDTDKIVSESEGSQTSRSTAGRNGSKKVQAVKDLKEETVTSLKTGQETQNVELTKTEELQSEEKFLNAPKECSSLVNAKMTETSKLSKILQSKEASPSVSIAQTILGEKQPTRRNSKDSEESGEAAKLKPNKRGRKRKTAEEKESADKVALPAEHVGAEIEVEEEEIGSKTKKTRRSVHFVGISSSDEYSQESTETRSSRSRRKESQETENETVGRKTRGRTSNAREKGKKGTISKKTDVTETEESSSKGRRSRGPPAGRGQRSEKKAVSQEKALSPPPQKSSNVSSDSFESSESMDLAKQEPKTPTARKRNQSSQSSSQSSPFTTPKRQQLNSSLSPNTPSSRSLSSGSKPKVMFTGVTDDKLQKIVTDLGGSVVTGFDSCTHLVTDKIRRTVKFLCCLARGIPIVSPSWLANCKTAKMFTDHTTHLVSDSNTEKQYKFSLKNSLQHARTGPLLENYKIHVTKSVKPNVDQMKEIMDSCKAQFLKRMPSEEAENTIVISCEEDRTLCQPALDAGIPIVNAEFILTGILQYSISVSKYQIFDSSSGSKRKLVATDKGNAKRRRR</sequence>
<keyword evidence="7" id="KW-0677">Repeat</keyword>
<evidence type="ECO:0000256" key="7">
    <source>
        <dbReference type="ARBA" id="ARBA00022737"/>
    </source>
</evidence>
<dbReference type="SMART" id="SM00292">
    <property type="entry name" value="BRCT"/>
    <property type="match status" value="2"/>
</dbReference>
<feature type="compositionally biased region" description="Low complexity" evidence="14">
    <location>
        <begin position="429"/>
        <end position="453"/>
    </location>
</feature>
<dbReference type="PROSITE" id="PS50172">
    <property type="entry name" value="BRCT"/>
    <property type="match status" value="1"/>
</dbReference>
<keyword evidence="13" id="KW-0131">Cell cycle</keyword>
<feature type="region of interest" description="Disordered" evidence="14">
    <location>
        <begin position="737"/>
        <end position="883"/>
    </location>
</feature>
<evidence type="ECO:0000256" key="8">
    <source>
        <dbReference type="ARBA" id="ARBA00022763"/>
    </source>
</evidence>
<keyword evidence="18" id="KW-1185">Reference proteome</keyword>
<feature type="compositionally biased region" description="Low complexity" evidence="14">
    <location>
        <begin position="489"/>
        <end position="500"/>
    </location>
</feature>
<feature type="region of interest" description="Disordered" evidence="14">
    <location>
        <begin position="324"/>
        <end position="412"/>
    </location>
</feature>
<gene>
    <name evidence="17" type="ORF">SPHA_20639</name>
</gene>
<name>A0A812BRZ4_ACAPH</name>
<dbReference type="OrthoDB" id="342264at2759"/>
<dbReference type="InterPro" id="IPR036420">
    <property type="entry name" value="BRCT_dom_sf"/>
</dbReference>
<evidence type="ECO:0000313" key="18">
    <source>
        <dbReference type="Proteomes" id="UP000597762"/>
    </source>
</evidence>
<feature type="compositionally biased region" description="Low complexity" evidence="14">
    <location>
        <begin position="619"/>
        <end position="632"/>
    </location>
</feature>
<comment type="subcellular location">
    <subcellularLocation>
        <location evidence="2">Chromosome</location>
    </subcellularLocation>
    <subcellularLocation>
        <location evidence="1">Nucleus</location>
    </subcellularLocation>
</comment>
<feature type="region of interest" description="Disordered" evidence="14">
    <location>
        <begin position="575"/>
        <end position="634"/>
    </location>
</feature>
<feature type="compositionally biased region" description="Polar residues" evidence="14">
    <location>
        <begin position="827"/>
        <end position="839"/>
    </location>
</feature>
<organism evidence="17 18">
    <name type="scientific">Acanthosepion pharaonis</name>
    <name type="common">Pharaoh cuttlefish</name>
    <name type="synonym">Sepia pharaonis</name>
    <dbReference type="NCBI Taxonomy" id="158019"/>
    <lineage>
        <taxon>Eukaryota</taxon>
        <taxon>Metazoa</taxon>
        <taxon>Spiralia</taxon>
        <taxon>Lophotrochozoa</taxon>
        <taxon>Mollusca</taxon>
        <taxon>Cephalopoda</taxon>
        <taxon>Coleoidea</taxon>
        <taxon>Decapodiformes</taxon>
        <taxon>Sepiida</taxon>
        <taxon>Sepiina</taxon>
        <taxon>Sepiidae</taxon>
        <taxon>Acanthosepion</taxon>
    </lineage>
</organism>
<evidence type="ECO:0000256" key="4">
    <source>
        <dbReference type="ARBA" id="ARBA00022454"/>
    </source>
</evidence>
<evidence type="ECO:0000256" key="10">
    <source>
        <dbReference type="ARBA" id="ARBA00022990"/>
    </source>
</evidence>
<evidence type="ECO:0000256" key="2">
    <source>
        <dbReference type="ARBA" id="ARBA00004286"/>
    </source>
</evidence>
<dbReference type="GO" id="GO:0005694">
    <property type="term" value="C:chromosome"/>
    <property type="evidence" value="ECO:0007669"/>
    <property type="project" value="UniProtKB-SubCell"/>
</dbReference>
<dbReference type="CDD" id="cd22665">
    <property type="entry name" value="FHA_MDC1"/>
    <property type="match status" value="1"/>
</dbReference>
<dbReference type="EMBL" id="CAHIKZ030000758">
    <property type="protein sequence ID" value="CAE1237199.1"/>
    <property type="molecule type" value="Genomic_DNA"/>
</dbReference>
<protein>
    <recommendedName>
        <fullName evidence="3">Mediator of DNA damage checkpoint protein 1</fullName>
    </recommendedName>
</protein>
<feature type="compositionally biased region" description="Basic and acidic residues" evidence="14">
    <location>
        <begin position="871"/>
        <end position="882"/>
    </location>
</feature>
<comment type="caution">
    <text evidence="17">The sequence shown here is derived from an EMBL/GenBank/DDBJ whole genome shotgun (WGS) entry which is preliminary data.</text>
</comment>
<feature type="compositionally biased region" description="Basic and acidic residues" evidence="14">
    <location>
        <begin position="932"/>
        <end position="944"/>
    </location>
</feature>
<dbReference type="Gene3D" id="3.40.50.10190">
    <property type="entry name" value="BRCT domain"/>
    <property type="match status" value="2"/>
</dbReference>
<evidence type="ECO:0000259" key="15">
    <source>
        <dbReference type="PROSITE" id="PS50006"/>
    </source>
</evidence>
<evidence type="ECO:0000256" key="12">
    <source>
        <dbReference type="ARBA" id="ARBA00023242"/>
    </source>
</evidence>
<feature type="compositionally biased region" description="Basic residues" evidence="14">
    <location>
        <begin position="946"/>
        <end position="955"/>
    </location>
</feature>
<feature type="compositionally biased region" description="Acidic residues" evidence="14">
    <location>
        <begin position="399"/>
        <end position="409"/>
    </location>
</feature>
<dbReference type="PANTHER" id="PTHR23196:SF34">
    <property type="entry name" value="MEDIATOR OF DNA DAMAGE CHECKPOINT PROTEIN 1"/>
    <property type="match status" value="1"/>
</dbReference>
<feature type="region of interest" description="Disordered" evidence="14">
    <location>
        <begin position="424"/>
        <end position="508"/>
    </location>
</feature>
<dbReference type="InterPro" id="IPR008984">
    <property type="entry name" value="SMAD_FHA_dom_sf"/>
</dbReference>
<feature type="domain" description="FHA" evidence="15">
    <location>
        <begin position="70"/>
        <end position="119"/>
    </location>
</feature>
<keyword evidence="10" id="KW-0007">Acetylation</keyword>
<dbReference type="CDD" id="cd17744">
    <property type="entry name" value="BRCT_MDC1_rpt1"/>
    <property type="match status" value="1"/>
</dbReference>
<dbReference type="SUPFAM" id="SSF52113">
    <property type="entry name" value="BRCT domain"/>
    <property type="match status" value="2"/>
</dbReference>
<keyword evidence="11" id="KW-0234">DNA repair</keyword>
<evidence type="ECO:0000256" key="5">
    <source>
        <dbReference type="ARBA" id="ARBA00022499"/>
    </source>
</evidence>
<evidence type="ECO:0000256" key="9">
    <source>
        <dbReference type="ARBA" id="ARBA00022843"/>
    </source>
</evidence>
<dbReference type="InterPro" id="IPR001357">
    <property type="entry name" value="BRCT_dom"/>
</dbReference>
<dbReference type="Gene3D" id="2.60.200.20">
    <property type="match status" value="1"/>
</dbReference>
<feature type="compositionally biased region" description="Polar residues" evidence="14">
    <location>
        <begin position="351"/>
        <end position="365"/>
    </location>
</feature>
<keyword evidence="8" id="KW-0227">DNA damage</keyword>
<dbReference type="PROSITE" id="PS50006">
    <property type="entry name" value="FHA_DOMAIN"/>
    <property type="match status" value="1"/>
</dbReference>
<keyword evidence="5" id="KW-1017">Isopeptide bond</keyword>
<evidence type="ECO:0000259" key="16">
    <source>
        <dbReference type="PROSITE" id="PS50172"/>
    </source>
</evidence>
<accession>A0A812BRZ4</accession>
<dbReference type="Proteomes" id="UP000597762">
    <property type="component" value="Unassembled WGS sequence"/>
</dbReference>
<feature type="compositionally biased region" description="Polar residues" evidence="14">
    <location>
        <begin position="856"/>
        <end position="870"/>
    </location>
</feature>
<dbReference type="Pfam" id="PF16589">
    <property type="entry name" value="BRCT_2"/>
    <property type="match status" value="1"/>
</dbReference>
<dbReference type="SMART" id="SM00240">
    <property type="entry name" value="FHA"/>
    <property type="match status" value="1"/>
</dbReference>
<dbReference type="Pfam" id="PF16770">
    <property type="entry name" value="RTT107_BRCT_5"/>
    <property type="match status" value="1"/>
</dbReference>
<feature type="compositionally biased region" description="Acidic residues" evidence="14">
    <location>
        <begin position="740"/>
        <end position="752"/>
    </location>
</feature>
<feature type="compositionally biased region" description="Low complexity" evidence="14">
    <location>
        <begin position="1149"/>
        <end position="1167"/>
    </location>
</feature>
<feature type="compositionally biased region" description="Low complexity" evidence="14">
    <location>
        <begin position="1130"/>
        <end position="1139"/>
    </location>
</feature>
<keyword evidence="6" id="KW-0597">Phosphoprotein</keyword>
<keyword evidence="12" id="KW-0539">Nucleus</keyword>
<reference evidence="17" key="1">
    <citation type="submission" date="2021-01" db="EMBL/GenBank/DDBJ databases">
        <authorList>
            <person name="Li R."/>
            <person name="Bekaert M."/>
        </authorList>
    </citation>
    <scope>NUCLEOTIDE SEQUENCE</scope>
    <source>
        <strain evidence="17">Farmed</strain>
    </source>
</reference>
<feature type="compositionally biased region" description="Basic and acidic residues" evidence="14">
    <location>
        <begin position="372"/>
        <end position="382"/>
    </location>
</feature>
<dbReference type="PANTHER" id="PTHR23196">
    <property type="entry name" value="PAX TRANSCRIPTION ACTIVATION DOMAIN INTERACTING PROTEIN"/>
    <property type="match status" value="1"/>
</dbReference>
<dbReference type="GO" id="GO:0005634">
    <property type="term" value="C:nucleus"/>
    <property type="evidence" value="ECO:0007669"/>
    <property type="project" value="UniProtKB-SubCell"/>
</dbReference>
<dbReference type="InterPro" id="IPR051579">
    <property type="entry name" value="DDR_Transcriptional_Reg"/>
</dbReference>
<feature type="region of interest" description="Disordered" evidence="14">
    <location>
        <begin position="260"/>
        <end position="279"/>
    </location>
</feature>
<feature type="region of interest" description="Disordered" evidence="14">
    <location>
        <begin position="906"/>
        <end position="1171"/>
    </location>
</feature>
<feature type="compositionally biased region" description="Polar residues" evidence="14">
    <location>
        <begin position="263"/>
        <end position="279"/>
    </location>
</feature>
<proteinExistence type="predicted"/>
<dbReference type="SUPFAM" id="SSF49879">
    <property type="entry name" value="SMAD/FHA domain"/>
    <property type="match status" value="1"/>
</dbReference>
<evidence type="ECO:0000313" key="17">
    <source>
        <dbReference type="EMBL" id="CAE1237199.1"/>
    </source>
</evidence>
<evidence type="ECO:0000256" key="6">
    <source>
        <dbReference type="ARBA" id="ARBA00022553"/>
    </source>
</evidence>
<keyword evidence="9" id="KW-0832">Ubl conjugation</keyword>
<evidence type="ECO:0000256" key="13">
    <source>
        <dbReference type="ARBA" id="ARBA00023306"/>
    </source>
</evidence>
<feature type="compositionally biased region" description="Polar residues" evidence="14">
    <location>
        <begin position="799"/>
        <end position="808"/>
    </location>
</feature>
<evidence type="ECO:0000256" key="14">
    <source>
        <dbReference type="SAM" id="MobiDB-lite"/>
    </source>
</evidence>
<evidence type="ECO:0000256" key="1">
    <source>
        <dbReference type="ARBA" id="ARBA00004123"/>
    </source>
</evidence>
<feature type="domain" description="BRCT" evidence="16">
    <location>
        <begin position="1168"/>
        <end position="1246"/>
    </location>
</feature>
<evidence type="ECO:0000256" key="3">
    <source>
        <dbReference type="ARBA" id="ARBA00015014"/>
    </source>
</evidence>
<feature type="compositionally biased region" description="Low complexity" evidence="14">
    <location>
        <begin position="1099"/>
        <end position="1112"/>
    </location>
</feature>
<evidence type="ECO:0000256" key="11">
    <source>
        <dbReference type="ARBA" id="ARBA00023204"/>
    </source>
</evidence>